<dbReference type="EMBL" id="BGPR01006938">
    <property type="protein sequence ID" value="GBN23038.1"/>
    <property type="molecule type" value="Genomic_DNA"/>
</dbReference>
<comment type="caution">
    <text evidence="1">The sequence shown here is derived from an EMBL/GenBank/DDBJ whole genome shotgun (WGS) entry which is preliminary data.</text>
</comment>
<dbReference type="AlphaFoldDB" id="A0A4Y2M7G2"/>
<accession>A0A4Y2M7G2</accession>
<protein>
    <submittedName>
        <fullName evidence="1">Uncharacterized protein</fullName>
    </submittedName>
</protein>
<dbReference type="Proteomes" id="UP000499080">
    <property type="component" value="Unassembled WGS sequence"/>
</dbReference>
<keyword evidence="2" id="KW-1185">Reference proteome</keyword>
<sequence length="105" mass="11885">MAPAARDAVAKRPPAGVEAWRGYQLWCRPCYLTEVQNDKVRPNSPIVSFFRTGRSSYPFLHMLEGRLFPPGPLLALHPSWVGRASVGIFAPHQPVWWRLICGIFL</sequence>
<reference evidence="1 2" key="1">
    <citation type="journal article" date="2019" name="Sci. Rep.">
        <title>Orb-weaving spider Araneus ventricosus genome elucidates the spidroin gene catalogue.</title>
        <authorList>
            <person name="Kono N."/>
            <person name="Nakamura H."/>
            <person name="Ohtoshi R."/>
            <person name="Moran D.A.P."/>
            <person name="Shinohara A."/>
            <person name="Yoshida Y."/>
            <person name="Fujiwara M."/>
            <person name="Mori M."/>
            <person name="Tomita M."/>
            <person name="Arakawa K."/>
        </authorList>
    </citation>
    <scope>NUCLEOTIDE SEQUENCE [LARGE SCALE GENOMIC DNA]</scope>
</reference>
<name>A0A4Y2M7G2_ARAVE</name>
<gene>
    <name evidence="1" type="ORF">AVEN_125435_1</name>
</gene>
<evidence type="ECO:0000313" key="2">
    <source>
        <dbReference type="Proteomes" id="UP000499080"/>
    </source>
</evidence>
<organism evidence="1 2">
    <name type="scientific">Araneus ventricosus</name>
    <name type="common">Orbweaver spider</name>
    <name type="synonym">Epeira ventricosa</name>
    <dbReference type="NCBI Taxonomy" id="182803"/>
    <lineage>
        <taxon>Eukaryota</taxon>
        <taxon>Metazoa</taxon>
        <taxon>Ecdysozoa</taxon>
        <taxon>Arthropoda</taxon>
        <taxon>Chelicerata</taxon>
        <taxon>Arachnida</taxon>
        <taxon>Araneae</taxon>
        <taxon>Araneomorphae</taxon>
        <taxon>Entelegynae</taxon>
        <taxon>Araneoidea</taxon>
        <taxon>Araneidae</taxon>
        <taxon>Araneus</taxon>
    </lineage>
</organism>
<evidence type="ECO:0000313" key="1">
    <source>
        <dbReference type="EMBL" id="GBN23038.1"/>
    </source>
</evidence>
<proteinExistence type="predicted"/>